<name>A0A8S5V6G4_9CAUD</name>
<evidence type="ECO:0000313" key="1">
    <source>
        <dbReference type="EMBL" id="DAG02308.1"/>
    </source>
</evidence>
<proteinExistence type="predicted"/>
<organism evidence="1">
    <name type="scientific">Myoviridae sp. ctRci5</name>
    <dbReference type="NCBI Taxonomy" id="2825105"/>
    <lineage>
        <taxon>Viruses</taxon>
        <taxon>Duplodnaviria</taxon>
        <taxon>Heunggongvirae</taxon>
        <taxon>Uroviricota</taxon>
        <taxon>Caudoviricetes</taxon>
    </lineage>
</organism>
<dbReference type="EMBL" id="BK016208">
    <property type="protein sequence ID" value="DAG02308.1"/>
    <property type="molecule type" value="Genomic_DNA"/>
</dbReference>
<accession>A0A8S5V6G4</accession>
<protein>
    <submittedName>
        <fullName evidence="1">Uncharacterized protein</fullName>
    </submittedName>
</protein>
<reference evidence="1" key="1">
    <citation type="journal article" date="2021" name="Proc. Natl. Acad. Sci. U.S.A.">
        <title>A Catalog of Tens of Thousands of Viruses from Human Metagenomes Reveals Hidden Associations with Chronic Diseases.</title>
        <authorList>
            <person name="Tisza M.J."/>
            <person name="Buck C.B."/>
        </authorList>
    </citation>
    <scope>NUCLEOTIDE SEQUENCE</scope>
    <source>
        <strain evidence="1">CtRci5</strain>
    </source>
</reference>
<sequence length="78" mass="8741">MANAKTEHSRKLRRQSARESLARAIAEGRIKRKMLQAPTEIMDAFLAHMAATGGRTDAEKLSIINELLNNLQELKNNP</sequence>